<sequence length="565" mass="64047">MLAAGHGIIAVILTVIHSCNCANILMVTMGGTKSHKIPFWELSRGLIPRGHNITFISALGGTKSHKIPFWELSRGLIPRGHNITFISAFPQDFIIEGLEEITPTGLVFYVKNFTNWDLLGARMRGEEPVHPLDMMRYPYEACEILYSDGEMKEFLHSNHNFDLAILDGAFPECALGLTYHFKIPFMYINTVGFYTGSLATAGNPAPYSITPFLTKPFTDNMNLLERAINSIWHVSANLMHIVMVRVFLHGVLKKHFGSEIPHSYELSKNVSFILQNAHATVTYPRPYLPNVAEVACIHCKAPKPLPQDLEDFIKGSGDNGFIYFSMGSSVKAANMPEYLRRMLLCVFKQLPQRVLWKWEANDMPDIPPNVKLSRWLPQQDLLGHPKIRAFVTHGGLLSMFETIYHGVPIVTIPVFCDHDSNAAKAQLDGYAVQLDLATLTADNLLKAIRKIIHNSKYKTNVKKMQYLLNDQSETPLGRAVYWTEYVLRHKGAEHLLSPARNLNVFQYYSIDVIALCIGCLMLMYYILKLSIRILYSYFSGSFVHRVFNVNVLYIEIVDTNFIQLL</sequence>
<dbReference type="FunFam" id="3.40.50.2000:FF:000021">
    <property type="entry name" value="UDP-glucuronosyltransferase"/>
    <property type="match status" value="1"/>
</dbReference>
<comment type="similarity">
    <text evidence="1 4">Belongs to the UDP-glycosyltransferase family.</text>
</comment>
<dbReference type="PROSITE" id="PS00375">
    <property type="entry name" value="UDPGT"/>
    <property type="match status" value="1"/>
</dbReference>
<organism evidence="7 8">
    <name type="scientific">Popillia japonica</name>
    <name type="common">Japanese beetle</name>
    <dbReference type="NCBI Taxonomy" id="7064"/>
    <lineage>
        <taxon>Eukaryota</taxon>
        <taxon>Metazoa</taxon>
        <taxon>Ecdysozoa</taxon>
        <taxon>Arthropoda</taxon>
        <taxon>Hexapoda</taxon>
        <taxon>Insecta</taxon>
        <taxon>Pterygota</taxon>
        <taxon>Neoptera</taxon>
        <taxon>Endopterygota</taxon>
        <taxon>Coleoptera</taxon>
        <taxon>Polyphaga</taxon>
        <taxon>Scarabaeiformia</taxon>
        <taxon>Scarabaeidae</taxon>
        <taxon>Rutelinae</taxon>
        <taxon>Popillia</taxon>
    </lineage>
</organism>
<keyword evidence="6" id="KW-0732">Signal</keyword>
<dbReference type="Gene3D" id="3.40.50.2000">
    <property type="entry name" value="Glycogen Phosphorylase B"/>
    <property type="match status" value="1"/>
</dbReference>
<dbReference type="InterPro" id="IPR050271">
    <property type="entry name" value="UDP-glycosyltransferase"/>
</dbReference>
<keyword evidence="3 4" id="KW-0808">Transferase</keyword>
<gene>
    <name evidence="7" type="ORF">QE152_g13857</name>
</gene>
<proteinExistence type="inferred from homology"/>
<keyword evidence="5" id="KW-0812">Transmembrane</keyword>
<evidence type="ECO:0000256" key="5">
    <source>
        <dbReference type="SAM" id="Phobius"/>
    </source>
</evidence>
<keyword evidence="5" id="KW-1133">Transmembrane helix</keyword>
<accession>A0AAW1LC51</accession>
<keyword evidence="8" id="KW-1185">Reference proteome</keyword>
<evidence type="ECO:0000256" key="3">
    <source>
        <dbReference type="ARBA" id="ARBA00022679"/>
    </source>
</evidence>
<dbReference type="InterPro" id="IPR002213">
    <property type="entry name" value="UDP_glucos_trans"/>
</dbReference>
<protein>
    <submittedName>
        <fullName evidence="7">UDP-glucoronosyl and UDP-glucosyl transferase</fullName>
    </submittedName>
</protein>
<dbReference type="SUPFAM" id="SSF53756">
    <property type="entry name" value="UDP-Glycosyltransferase/glycogen phosphorylase"/>
    <property type="match status" value="2"/>
</dbReference>
<dbReference type="Pfam" id="PF00201">
    <property type="entry name" value="UDPGT"/>
    <property type="match status" value="1"/>
</dbReference>
<feature type="chain" id="PRO_5043721554" evidence="6">
    <location>
        <begin position="22"/>
        <end position="565"/>
    </location>
</feature>
<evidence type="ECO:0000256" key="1">
    <source>
        <dbReference type="ARBA" id="ARBA00009995"/>
    </source>
</evidence>
<feature type="transmembrane region" description="Helical" evidence="5">
    <location>
        <begin position="505"/>
        <end position="527"/>
    </location>
</feature>
<dbReference type="InterPro" id="IPR035595">
    <property type="entry name" value="UDP_glycos_trans_CS"/>
</dbReference>
<evidence type="ECO:0000256" key="4">
    <source>
        <dbReference type="RuleBase" id="RU003718"/>
    </source>
</evidence>
<evidence type="ECO:0000256" key="6">
    <source>
        <dbReference type="SAM" id="SignalP"/>
    </source>
</evidence>
<evidence type="ECO:0000313" key="7">
    <source>
        <dbReference type="EMBL" id="KAK9731231.1"/>
    </source>
</evidence>
<feature type="signal peptide" evidence="6">
    <location>
        <begin position="1"/>
        <end position="21"/>
    </location>
</feature>
<name>A0AAW1LC51_POPJA</name>
<keyword evidence="2 4" id="KW-0328">Glycosyltransferase</keyword>
<dbReference type="AlphaFoldDB" id="A0AAW1LC51"/>
<dbReference type="Proteomes" id="UP001458880">
    <property type="component" value="Unassembled WGS sequence"/>
</dbReference>
<comment type="caution">
    <text evidence="7">The sequence shown here is derived from an EMBL/GenBank/DDBJ whole genome shotgun (WGS) entry which is preliminary data.</text>
</comment>
<dbReference type="GO" id="GO:0008194">
    <property type="term" value="F:UDP-glycosyltransferase activity"/>
    <property type="evidence" value="ECO:0007669"/>
    <property type="project" value="InterPro"/>
</dbReference>
<dbReference type="PANTHER" id="PTHR48043:SF27">
    <property type="entry name" value="UDP-GLUCURONOSYLTRANSFERASE"/>
    <property type="match status" value="1"/>
</dbReference>
<reference evidence="7 8" key="1">
    <citation type="journal article" date="2024" name="BMC Genomics">
        <title>De novo assembly and annotation of Popillia japonica's genome with initial clues to its potential as an invasive pest.</title>
        <authorList>
            <person name="Cucini C."/>
            <person name="Boschi S."/>
            <person name="Funari R."/>
            <person name="Cardaioli E."/>
            <person name="Iannotti N."/>
            <person name="Marturano G."/>
            <person name="Paoli F."/>
            <person name="Bruttini M."/>
            <person name="Carapelli A."/>
            <person name="Frati F."/>
            <person name="Nardi F."/>
        </authorList>
    </citation>
    <scope>NUCLEOTIDE SEQUENCE [LARGE SCALE GENOMIC DNA]</scope>
    <source>
        <strain evidence="7">DMR45628</strain>
    </source>
</reference>
<evidence type="ECO:0000256" key="2">
    <source>
        <dbReference type="ARBA" id="ARBA00022676"/>
    </source>
</evidence>
<dbReference type="CDD" id="cd03784">
    <property type="entry name" value="GT1_Gtf-like"/>
    <property type="match status" value="1"/>
</dbReference>
<keyword evidence="5" id="KW-0472">Membrane</keyword>
<dbReference type="EMBL" id="JASPKY010000136">
    <property type="protein sequence ID" value="KAK9731231.1"/>
    <property type="molecule type" value="Genomic_DNA"/>
</dbReference>
<dbReference type="PANTHER" id="PTHR48043">
    <property type="entry name" value="EG:EG0003.4 PROTEIN-RELATED"/>
    <property type="match status" value="1"/>
</dbReference>
<evidence type="ECO:0000313" key="8">
    <source>
        <dbReference type="Proteomes" id="UP001458880"/>
    </source>
</evidence>